<dbReference type="InterPro" id="IPR000007">
    <property type="entry name" value="Tubby_C"/>
</dbReference>
<dbReference type="PRINTS" id="PR01573">
    <property type="entry name" value="SUPERTUBBY"/>
</dbReference>
<dbReference type="Pfam" id="PF01167">
    <property type="entry name" value="Tub"/>
    <property type="match status" value="1"/>
</dbReference>
<dbReference type="KEGG" id="tva:5466343"/>
<dbReference type="InterPro" id="IPR025659">
    <property type="entry name" value="Tubby-like_C"/>
</dbReference>
<evidence type="ECO:0000313" key="3">
    <source>
        <dbReference type="EMBL" id="EAY20799.1"/>
    </source>
</evidence>
<dbReference type="Gene3D" id="3.20.90.10">
    <property type="entry name" value="Tubby Protein, Chain A"/>
    <property type="match status" value="1"/>
</dbReference>
<dbReference type="VEuPathDB" id="TrichDB:TVAG_391830"/>
<dbReference type="InParanoid" id="A2DFU6"/>
<evidence type="ECO:0000259" key="2">
    <source>
        <dbReference type="Pfam" id="PF01167"/>
    </source>
</evidence>
<dbReference type="STRING" id="5722.A2DFU6"/>
<dbReference type="VEuPathDB" id="TrichDB:TVAGG3_0322630"/>
<dbReference type="RefSeq" id="XP_001581785.1">
    <property type="nucleotide sequence ID" value="XM_001581735.1"/>
</dbReference>
<sequence>MTDDNIETFLEKYQHKFKDPSSMYYQEFNIDAFTSYKPDYIPLFLQTNKNPAKLQKIEVQQPPTSMPNKDYPVRGRRKLLNEREEIISVDIPTIEIKNPMDLINSPIKQQENDYITPSTPVKSSKFQIAPPPMPPPPMKGQHNIKRKSSLSDNSNHEDFNASPPQFIISEPSKPLPNQISPSQLQIKITEPQNTPEKVIQPSAPPIRITEPSAPPPRIIEPKNNTNFVESPKSKNDSDQNSTPTKPWSPERDTITPLNNTGSKNANISVEIKDLEDDEADFASNIDENNKKYIVDSTNIHSPVPKGSTAYFTISLTEESKKGPKYSYIDETTDQFIMNAIIETSISGISIKYYLNNDSSQQTIAKTESNFSRLSFYTVSENKEITAIEFKSIIKQNSPYRLFNAFVPVHDLDYDSNHGSTLTKPDSRAKQFIPQPPTMKDGIPYLNFGKRVKTQSVKNFIMMEKDSPHSQVLFFGKIHKTSFAGEIRYPISPLAAFSLCLPHL</sequence>
<dbReference type="AlphaFoldDB" id="A2DFU6"/>
<evidence type="ECO:0000313" key="4">
    <source>
        <dbReference type="Proteomes" id="UP000001542"/>
    </source>
</evidence>
<reference evidence="3" key="2">
    <citation type="journal article" date="2007" name="Science">
        <title>Draft genome sequence of the sexually transmitted pathogen Trichomonas vaginalis.</title>
        <authorList>
            <person name="Carlton J.M."/>
            <person name="Hirt R.P."/>
            <person name="Silva J.C."/>
            <person name="Delcher A.L."/>
            <person name="Schatz M."/>
            <person name="Zhao Q."/>
            <person name="Wortman J.R."/>
            <person name="Bidwell S.L."/>
            <person name="Alsmark U.C.M."/>
            <person name="Besteiro S."/>
            <person name="Sicheritz-Ponten T."/>
            <person name="Noel C.J."/>
            <person name="Dacks J.B."/>
            <person name="Foster P.G."/>
            <person name="Simillion C."/>
            <person name="Van de Peer Y."/>
            <person name="Miranda-Saavedra D."/>
            <person name="Barton G.J."/>
            <person name="Westrop G.D."/>
            <person name="Mueller S."/>
            <person name="Dessi D."/>
            <person name="Fiori P.L."/>
            <person name="Ren Q."/>
            <person name="Paulsen I."/>
            <person name="Zhang H."/>
            <person name="Bastida-Corcuera F.D."/>
            <person name="Simoes-Barbosa A."/>
            <person name="Brown M.T."/>
            <person name="Hayes R.D."/>
            <person name="Mukherjee M."/>
            <person name="Okumura C.Y."/>
            <person name="Schneider R."/>
            <person name="Smith A.J."/>
            <person name="Vanacova S."/>
            <person name="Villalvazo M."/>
            <person name="Haas B.J."/>
            <person name="Pertea M."/>
            <person name="Feldblyum T.V."/>
            <person name="Utterback T.R."/>
            <person name="Shu C.L."/>
            <person name="Osoegawa K."/>
            <person name="de Jong P.J."/>
            <person name="Hrdy I."/>
            <person name="Horvathova L."/>
            <person name="Zubacova Z."/>
            <person name="Dolezal P."/>
            <person name="Malik S.B."/>
            <person name="Logsdon J.M. Jr."/>
            <person name="Henze K."/>
            <person name="Gupta A."/>
            <person name="Wang C.C."/>
            <person name="Dunne R.L."/>
            <person name="Upcroft J.A."/>
            <person name="Upcroft P."/>
            <person name="White O."/>
            <person name="Salzberg S.L."/>
            <person name="Tang P."/>
            <person name="Chiu C.-H."/>
            <person name="Lee Y.-S."/>
            <person name="Embley T.M."/>
            <person name="Coombs G.H."/>
            <person name="Mottram J.C."/>
            <person name="Tachezy J."/>
            <person name="Fraser-Liggett C.M."/>
            <person name="Johnson P.J."/>
        </authorList>
    </citation>
    <scope>NUCLEOTIDE SEQUENCE [LARGE SCALE GENOMIC DNA]</scope>
    <source>
        <strain evidence="3">G3</strain>
    </source>
</reference>
<feature type="region of interest" description="Disordered" evidence="1">
    <location>
        <begin position="112"/>
        <end position="179"/>
    </location>
</feature>
<protein>
    <recommendedName>
        <fullName evidence="2">Tubby C-terminal domain-containing protein</fullName>
    </recommendedName>
</protein>
<organism evidence="3 4">
    <name type="scientific">Trichomonas vaginalis (strain ATCC PRA-98 / G3)</name>
    <dbReference type="NCBI Taxonomy" id="412133"/>
    <lineage>
        <taxon>Eukaryota</taxon>
        <taxon>Metamonada</taxon>
        <taxon>Parabasalia</taxon>
        <taxon>Trichomonadida</taxon>
        <taxon>Trichomonadidae</taxon>
        <taxon>Trichomonas</taxon>
    </lineage>
</organism>
<name>A2DFU6_TRIV3</name>
<dbReference type="OrthoDB" id="8775810at2759"/>
<accession>A2DFU6</accession>
<evidence type="ECO:0000256" key="1">
    <source>
        <dbReference type="SAM" id="MobiDB-lite"/>
    </source>
</evidence>
<keyword evidence="4" id="KW-1185">Reference proteome</keyword>
<gene>
    <name evidence="3" type="ORF">TVAG_391830</name>
</gene>
<dbReference type="SUPFAM" id="SSF54518">
    <property type="entry name" value="Tubby C-terminal domain-like"/>
    <property type="match status" value="1"/>
</dbReference>
<feature type="compositionally biased region" description="Pro residues" evidence="1">
    <location>
        <begin position="129"/>
        <end position="138"/>
    </location>
</feature>
<dbReference type="EMBL" id="DS113195">
    <property type="protein sequence ID" value="EAY20799.1"/>
    <property type="molecule type" value="Genomic_DNA"/>
</dbReference>
<feature type="compositionally biased region" description="Polar residues" evidence="1">
    <location>
        <begin position="112"/>
        <end position="126"/>
    </location>
</feature>
<proteinExistence type="predicted"/>
<reference evidence="3" key="1">
    <citation type="submission" date="2006-10" db="EMBL/GenBank/DDBJ databases">
        <authorList>
            <person name="Amadeo P."/>
            <person name="Zhao Q."/>
            <person name="Wortman J."/>
            <person name="Fraser-Liggett C."/>
            <person name="Carlton J."/>
        </authorList>
    </citation>
    <scope>NUCLEOTIDE SEQUENCE</scope>
    <source>
        <strain evidence="3">G3</strain>
    </source>
</reference>
<feature type="region of interest" description="Disordered" evidence="1">
    <location>
        <begin position="191"/>
        <end position="263"/>
    </location>
</feature>
<dbReference type="SMR" id="A2DFU6"/>
<dbReference type="Proteomes" id="UP000001542">
    <property type="component" value="Unassembled WGS sequence"/>
</dbReference>
<feature type="domain" description="Tubby C-terminal" evidence="2">
    <location>
        <begin position="445"/>
        <end position="501"/>
    </location>
</feature>